<dbReference type="AlphaFoldDB" id="A0AAD8S7Z2"/>
<dbReference type="PANTHER" id="PTHR11439:SF450">
    <property type="entry name" value="REVERSE TRANSCRIPTASE TY1_COPIA-TYPE DOMAIN-CONTAINING PROTEIN"/>
    <property type="match status" value="1"/>
</dbReference>
<keyword evidence="4" id="KW-1185">Reference proteome</keyword>
<dbReference type="SUPFAM" id="SSF56672">
    <property type="entry name" value="DNA/RNA polymerases"/>
    <property type="match status" value="1"/>
</dbReference>
<accession>A0AAD8S7Z2</accession>
<reference evidence="3" key="1">
    <citation type="submission" date="2023-07" db="EMBL/GenBank/DDBJ databases">
        <title>A chromosome-level genome assembly of Lolium multiflorum.</title>
        <authorList>
            <person name="Chen Y."/>
            <person name="Copetti D."/>
            <person name="Kolliker R."/>
            <person name="Studer B."/>
        </authorList>
    </citation>
    <scope>NUCLEOTIDE SEQUENCE</scope>
    <source>
        <strain evidence="3">02402/16</strain>
        <tissue evidence="3">Leaf</tissue>
    </source>
</reference>
<feature type="region of interest" description="Disordered" evidence="1">
    <location>
        <begin position="163"/>
        <end position="207"/>
    </location>
</feature>
<dbReference type="InterPro" id="IPR013103">
    <property type="entry name" value="RVT_2"/>
</dbReference>
<dbReference type="PANTHER" id="PTHR11439">
    <property type="entry name" value="GAG-POL-RELATED RETROTRANSPOSON"/>
    <property type="match status" value="1"/>
</dbReference>
<dbReference type="CDD" id="cd09272">
    <property type="entry name" value="RNase_HI_RT_Ty1"/>
    <property type="match status" value="1"/>
</dbReference>
<protein>
    <recommendedName>
        <fullName evidence="2">Reverse transcriptase Ty1/copia-type domain-containing protein</fullName>
    </recommendedName>
</protein>
<feature type="compositionally biased region" description="Low complexity" evidence="1">
    <location>
        <begin position="168"/>
        <end position="184"/>
    </location>
</feature>
<dbReference type="EMBL" id="JAUUTY010000004">
    <property type="protein sequence ID" value="KAK1647152.1"/>
    <property type="molecule type" value="Genomic_DNA"/>
</dbReference>
<gene>
    <name evidence="3" type="ORF">QYE76_064957</name>
</gene>
<evidence type="ECO:0000313" key="3">
    <source>
        <dbReference type="EMBL" id="KAK1647152.1"/>
    </source>
</evidence>
<comment type="caution">
    <text evidence="3">The sequence shown here is derived from an EMBL/GenBank/DDBJ whole genome shotgun (WGS) entry which is preliminary data.</text>
</comment>
<evidence type="ECO:0000256" key="1">
    <source>
        <dbReference type="SAM" id="MobiDB-lite"/>
    </source>
</evidence>
<feature type="domain" description="Reverse transcriptase Ty1/copia-type" evidence="2">
    <location>
        <begin position="228"/>
        <end position="470"/>
    </location>
</feature>
<evidence type="ECO:0000313" key="4">
    <source>
        <dbReference type="Proteomes" id="UP001231189"/>
    </source>
</evidence>
<dbReference type="Proteomes" id="UP001231189">
    <property type="component" value="Unassembled WGS sequence"/>
</dbReference>
<dbReference type="InterPro" id="IPR043502">
    <property type="entry name" value="DNA/RNA_pol_sf"/>
</dbReference>
<evidence type="ECO:0000259" key="2">
    <source>
        <dbReference type="Pfam" id="PF07727"/>
    </source>
</evidence>
<proteinExistence type="predicted"/>
<dbReference type="Pfam" id="PF07727">
    <property type="entry name" value="RVT_2"/>
    <property type="match status" value="1"/>
</dbReference>
<organism evidence="3 4">
    <name type="scientific">Lolium multiflorum</name>
    <name type="common">Italian ryegrass</name>
    <name type="synonym">Lolium perenne subsp. multiflorum</name>
    <dbReference type="NCBI Taxonomy" id="4521"/>
    <lineage>
        <taxon>Eukaryota</taxon>
        <taxon>Viridiplantae</taxon>
        <taxon>Streptophyta</taxon>
        <taxon>Embryophyta</taxon>
        <taxon>Tracheophyta</taxon>
        <taxon>Spermatophyta</taxon>
        <taxon>Magnoliopsida</taxon>
        <taxon>Liliopsida</taxon>
        <taxon>Poales</taxon>
        <taxon>Poaceae</taxon>
        <taxon>BOP clade</taxon>
        <taxon>Pooideae</taxon>
        <taxon>Poodae</taxon>
        <taxon>Poeae</taxon>
        <taxon>Poeae Chloroplast Group 2 (Poeae type)</taxon>
        <taxon>Loliodinae</taxon>
        <taxon>Loliinae</taxon>
        <taxon>Lolium</taxon>
    </lineage>
</organism>
<sequence length="712" mass="79681">MENYSLLMGAAAVMKMAVEMAAVSMGKPGTSPLRQGAGTETPVPPILASRWRRLWNFSRIVASSMLLKIPCKMMLPMLPNHLMKKLHKLTNLALDPRKIQEKKVLLPALTARRILPPSPRPPRLPRRVPRPAATLCPRTCSRRQLWRPWSPLRSSRVALPPLPPPHVDAPSGSAVPSNFVVPSAAPSPPPPGPRTRLQRGEPRNLPDALADSNWRAAMQDEYDAFMMNKTWTLVPPSANKNLIDCKWVYRIKRRADDTIDRYKARLVAKGFKQRYGIDYEDTFSPVVKIDTIRIVLSIAVSRNWCLRQLDVKNAFLHGVLEEEVYMEQPPGFAHPNAPNYVCRLDKALYGLKQAPRAWYSHLSTKLQSFGFTPSKADTSLFLYTRAGVTIFVLIYVDDIIVTSSSDHAVSILLKDLNAHFAIKDLGPLHFFLGIEVKRTHDALLLTQAKYATDLVAKVGMLGCKPAPTPLSSSESLSLHEGTPLGPDDSSQYRSIVGALQYLILTRPDLAFSVNKVCQYLHAPTTTHWTAVKRILRYVKDTVSLGITFRKSSSTLLSAFSDADWACCIDDRRSTGGFAIFIGPNLVSWHARKQATVSRSSTEAEYKALANATTELIWVEALLLELGVRLYEKPCLWCDNLGAIFLSANPVFHARTKHIEIDYHFVRERVAQNRLAIKFISTKDQVADGFTKALPDKGLQEFKRNLNLSRALD</sequence>
<name>A0AAD8S7Z2_LOLMU</name>